<evidence type="ECO:0000313" key="4">
    <source>
        <dbReference type="Proteomes" id="UP000179164"/>
    </source>
</evidence>
<dbReference type="AlphaFoldDB" id="A0A1G2B745"/>
<dbReference type="GO" id="GO:0012505">
    <property type="term" value="C:endomembrane system"/>
    <property type="evidence" value="ECO:0007669"/>
    <property type="project" value="TreeGrafter"/>
</dbReference>
<reference evidence="3 4" key="1">
    <citation type="journal article" date="2016" name="Nat. Commun.">
        <title>Thousands of microbial genomes shed light on interconnected biogeochemical processes in an aquifer system.</title>
        <authorList>
            <person name="Anantharaman K."/>
            <person name="Brown C.T."/>
            <person name="Hug L.A."/>
            <person name="Sharon I."/>
            <person name="Castelle C.J."/>
            <person name="Probst A.J."/>
            <person name="Thomas B.C."/>
            <person name="Singh A."/>
            <person name="Wilkins M.J."/>
            <person name="Karaoz U."/>
            <person name="Brodie E.L."/>
            <person name="Williams K.H."/>
            <person name="Hubbard S.S."/>
            <person name="Banfield J.F."/>
        </authorList>
    </citation>
    <scope>NUCLEOTIDE SEQUENCE [LARGE SCALE GENOMIC DNA]</scope>
</reference>
<keyword evidence="1" id="KW-0808">Transferase</keyword>
<dbReference type="InterPro" id="IPR001296">
    <property type="entry name" value="Glyco_trans_1"/>
</dbReference>
<evidence type="ECO:0000256" key="1">
    <source>
        <dbReference type="ARBA" id="ARBA00022679"/>
    </source>
</evidence>
<dbReference type="Proteomes" id="UP000179164">
    <property type="component" value="Unassembled WGS sequence"/>
</dbReference>
<dbReference type="InterPro" id="IPR027054">
    <property type="entry name" value="ALG2"/>
</dbReference>
<sequence>MRVALVHDHLNQLGGAESVLKAFTDVFPNAPIFTLIYDEKSTNSLFKGKEIHESFLAHLPFARKLFRWYLPLMIAATESYDLSGYDVVISDSSGFAKGVITSPGTLHIDYCHTPTRYLWSDHNVIIDRLERIGLVRRIVQGYKSYLRVWDRMASDRVDSFIANSKFVSQRIQKYYRRGSIVIYPPIATSEFQVSERQEDYFLLISRLRPYKRVDIAVQAFNKLRIPLKIIGTGEEGEKLQQMAKSNIEFLGWVDDTTKRRLLEECRGLIHPQEEDFGITPLEAMATGKPVIAYRAGGAVETVVQNVTGVLFEDQSWESLADAIIRLRGKTFDPHVIRKHAEQYDVAQFRDRIRGFVEQAWQKLHSNT</sequence>
<dbReference type="EMBL" id="MHKE01000002">
    <property type="protein sequence ID" value="OGY85028.1"/>
    <property type="molecule type" value="Genomic_DNA"/>
</dbReference>
<accession>A0A1G2B745</accession>
<dbReference type="Pfam" id="PF00534">
    <property type="entry name" value="Glycos_transf_1"/>
    <property type="match status" value="1"/>
</dbReference>
<proteinExistence type="predicted"/>
<organism evidence="3 4">
    <name type="scientific">Candidatus Kerfeldbacteria bacterium RIFCSPLOWO2_01_FULL_48_11</name>
    <dbReference type="NCBI Taxonomy" id="1798543"/>
    <lineage>
        <taxon>Bacteria</taxon>
        <taxon>Candidatus Kerfeldiibacteriota</taxon>
    </lineage>
</organism>
<protein>
    <recommendedName>
        <fullName evidence="2">Glycosyl transferase family 1 domain-containing protein</fullName>
    </recommendedName>
</protein>
<comment type="caution">
    <text evidence="3">The sequence shown here is derived from an EMBL/GenBank/DDBJ whole genome shotgun (WGS) entry which is preliminary data.</text>
</comment>
<dbReference type="STRING" id="1798543.A2898_02765"/>
<evidence type="ECO:0000313" key="3">
    <source>
        <dbReference type="EMBL" id="OGY85028.1"/>
    </source>
</evidence>
<gene>
    <name evidence="3" type="ORF">A2898_02765</name>
</gene>
<dbReference type="PANTHER" id="PTHR45918">
    <property type="entry name" value="ALPHA-1,3/1,6-MANNOSYLTRANSFERASE ALG2"/>
    <property type="match status" value="1"/>
</dbReference>
<evidence type="ECO:0000259" key="2">
    <source>
        <dbReference type="Pfam" id="PF00534"/>
    </source>
</evidence>
<dbReference type="PANTHER" id="PTHR45918:SF1">
    <property type="entry name" value="ALPHA-1,3_1,6-MANNOSYLTRANSFERASE ALG2"/>
    <property type="match status" value="1"/>
</dbReference>
<name>A0A1G2B745_9BACT</name>
<dbReference type="GO" id="GO:0004378">
    <property type="term" value="F:GDP-Man:Man(1)GlcNAc(2)-PP-Dol alpha-1,3-mannosyltransferase activity"/>
    <property type="evidence" value="ECO:0007669"/>
    <property type="project" value="InterPro"/>
</dbReference>
<dbReference type="Gene3D" id="3.40.50.2000">
    <property type="entry name" value="Glycogen Phosphorylase B"/>
    <property type="match status" value="2"/>
</dbReference>
<feature type="domain" description="Glycosyl transferase family 1" evidence="2">
    <location>
        <begin position="195"/>
        <end position="326"/>
    </location>
</feature>
<dbReference type="SUPFAM" id="SSF53756">
    <property type="entry name" value="UDP-Glycosyltransferase/glycogen phosphorylase"/>
    <property type="match status" value="1"/>
</dbReference>